<feature type="transmembrane region" description="Helical" evidence="1">
    <location>
        <begin position="7"/>
        <end position="24"/>
    </location>
</feature>
<feature type="transmembrane region" description="Helical" evidence="1">
    <location>
        <begin position="40"/>
        <end position="63"/>
    </location>
</feature>
<organism evidence="2 3">
    <name type="scientific">Staphylococcus lugdunensis</name>
    <dbReference type="NCBI Taxonomy" id="28035"/>
    <lineage>
        <taxon>Bacteria</taxon>
        <taxon>Bacillati</taxon>
        <taxon>Bacillota</taxon>
        <taxon>Bacilli</taxon>
        <taxon>Bacillales</taxon>
        <taxon>Staphylococcaceae</taxon>
        <taxon>Staphylococcus</taxon>
    </lineage>
</organism>
<gene>
    <name evidence="2" type="ORF">EQ812_06870</name>
</gene>
<protein>
    <submittedName>
        <fullName evidence="2">DUF3169 family protein</fullName>
    </submittedName>
</protein>
<dbReference type="GeneID" id="58091021"/>
<dbReference type="AlphaFoldDB" id="A0A4Q9WCC2"/>
<dbReference type="InterPro" id="IPR021509">
    <property type="entry name" value="DUF3169"/>
</dbReference>
<feature type="transmembrane region" description="Helical" evidence="1">
    <location>
        <begin position="189"/>
        <end position="208"/>
    </location>
</feature>
<dbReference type="Proteomes" id="UP000293637">
    <property type="component" value="Unassembled WGS sequence"/>
</dbReference>
<comment type="caution">
    <text evidence="2">The sequence shown here is derived from an EMBL/GenBank/DDBJ whole genome shotgun (WGS) entry which is preliminary data.</text>
</comment>
<proteinExistence type="predicted"/>
<keyword evidence="1" id="KW-0472">Membrane</keyword>
<feature type="transmembrane region" description="Helical" evidence="1">
    <location>
        <begin position="99"/>
        <end position="119"/>
    </location>
</feature>
<dbReference type="EMBL" id="SCHB01000003">
    <property type="protein sequence ID" value="TBW72688.1"/>
    <property type="molecule type" value="Genomic_DNA"/>
</dbReference>
<accession>A0A4Q9WCC2</accession>
<keyword evidence="1" id="KW-0812">Transmembrane</keyword>
<feature type="transmembrane region" description="Helical" evidence="1">
    <location>
        <begin position="214"/>
        <end position="230"/>
    </location>
</feature>
<evidence type="ECO:0000313" key="3">
    <source>
        <dbReference type="Proteomes" id="UP000293637"/>
    </source>
</evidence>
<evidence type="ECO:0000256" key="1">
    <source>
        <dbReference type="SAM" id="Phobius"/>
    </source>
</evidence>
<keyword evidence="1" id="KW-1133">Transmembrane helix</keyword>
<dbReference type="RefSeq" id="WP_002492438.1">
    <property type="nucleotide sequence ID" value="NZ_AP021848.1"/>
</dbReference>
<sequence>MKVGRYIFFIIIGGIIGGLIGSNIERVGTFIASTNFSGSRLNLIICVSTSLLILALMLYQWYVQQRSLKYKYMISNVDDGSDIDHYEKQATLDYNKVHIIAHLQLAIGFIAIFFIALGNAAPNEFFYALIPYLLTLIPSLMLGFYSRRFDALLPKIAEKHYTEKALALLDDGERHIVLISMYKNYQVNLVLLIMAIVFIGIFSIYTGLNQTPGLLALIVIFIYNSLGYLIKLRQFYKA</sequence>
<reference evidence="2 3" key="1">
    <citation type="journal article" date="2019" name="Sci. Transl. Med.">
        <title>Quorum sensing between bacterial species on the skin protects against epidermal injury in atopic dermatitis.</title>
        <authorList>
            <person name="Williams M.R."/>
        </authorList>
    </citation>
    <scope>NUCLEOTIDE SEQUENCE [LARGE SCALE GENOMIC DNA]</scope>
    <source>
        <strain evidence="2 3">E7</strain>
    </source>
</reference>
<evidence type="ECO:0000313" key="2">
    <source>
        <dbReference type="EMBL" id="TBW72688.1"/>
    </source>
</evidence>
<feature type="transmembrane region" description="Helical" evidence="1">
    <location>
        <begin position="125"/>
        <end position="145"/>
    </location>
</feature>
<name>A0A4Q9WCC2_STALU</name>
<dbReference type="Pfam" id="PF11368">
    <property type="entry name" value="DUF3169"/>
    <property type="match status" value="1"/>
</dbReference>